<feature type="transmembrane region" description="Helical" evidence="1">
    <location>
        <begin position="31"/>
        <end position="57"/>
    </location>
</feature>
<accession>A0A3S8U8N4</accession>
<feature type="transmembrane region" description="Helical" evidence="1">
    <location>
        <begin position="69"/>
        <end position="92"/>
    </location>
</feature>
<dbReference type="AlphaFoldDB" id="A0A3S8U8N4"/>
<gene>
    <name evidence="2" type="ORF">EI545_14485</name>
</gene>
<keyword evidence="3" id="KW-1185">Reference proteome</keyword>
<name>A0A3S8U8N4_9RHOB</name>
<evidence type="ECO:0000313" key="3">
    <source>
        <dbReference type="Proteomes" id="UP000282002"/>
    </source>
</evidence>
<dbReference type="OrthoDB" id="199424at2"/>
<keyword evidence="1" id="KW-1133">Transmembrane helix</keyword>
<dbReference type="Proteomes" id="UP000282002">
    <property type="component" value="Chromosome"/>
</dbReference>
<dbReference type="KEGG" id="taw:EI545_14485"/>
<evidence type="ECO:0000313" key="2">
    <source>
        <dbReference type="EMBL" id="AZL59937.1"/>
    </source>
</evidence>
<evidence type="ECO:0000256" key="1">
    <source>
        <dbReference type="SAM" id="Phobius"/>
    </source>
</evidence>
<organism evidence="2 3">
    <name type="scientific">Tabrizicola piscis</name>
    <dbReference type="NCBI Taxonomy" id="2494374"/>
    <lineage>
        <taxon>Bacteria</taxon>
        <taxon>Pseudomonadati</taxon>
        <taxon>Pseudomonadota</taxon>
        <taxon>Alphaproteobacteria</taxon>
        <taxon>Rhodobacterales</taxon>
        <taxon>Paracoccaceae</taxon>
        <taxon>Tabrizicola</taxon>
    </lineage>
</organism>
<reference evidence="2 3" key="1">
    <citation type="submission" date="2018-12" db="EMBL/GenBank/DDBJ databases">
        <title>Complete genome sequencing of Tabrizicola sp. K13M18.</title>
        <authorList>
            <person name="Bae J.-W."/>
        </authorList>
    </citation>
    <scope>NUCLEOTIDE SEQUENCE [LARGE SCALE GENOMIC DNA]</scope>
    <source>
        <strain evidence="2 3">K13M18</strain>
    </source>
</reference>
<dbReference type="EMBL" id="CP034328">
    <property type="protein sequence ID" value="AZL59937.1"/>
    <property type="molecule type" value="Genomic_DNA"/>
</dbReference>
<proteinExistence type="predicted"/>
<sequence>MAKAWEDCFQPGEKLLWEGAPLPGVRGRAKIIGMALFGLPFLVIGGGLCIAGLVAVFGGQTLTEKGLGLFLTLFSLPFVGVGVFLVFGQWYVAAQSHRRIRYALSTRCAYVAKSWWTQTIESYPILPASSIGLEKGQSADSVWFHARDEKDSDGDRSTTRIGFEHIADGDSVYRLIRSIQMGTE</sequence>
<keyword evidence="1" id="KW-0472">Membrane</keyword>
<protein>
    <recommendedName>
        <fullName evidence="4">Aspartate carbamoyltransferase catalytic subunit</fullName>
    </recommendedName>
</protein>
<evidence type="ECO:0008006" key="4">
    <source>
        <dbReference type="Google" id="ProtNLM"/>
    </source>
</evidence>
<dbReference type="RefSeq" id="WP_125326132.1">
    <property type="nucleotide sequence ID" value="NZ_CP034328.1"/>
</dbReference>
<keyword evidence="1" id="KW-0812">Transmembrane</keyword>